<comment type="caution">
    <text evidence="1">The sequence shown here is derived from an EMBL/GenBank/DDBJ whole genome shotgun (WGS) entry which is preliminary data.</text>
</comment>
<evidence type="ECO:0000313" key="1">
    <source>
        <dbReference type="EMBL" id="KYL01702.1"/>
    </source>
</evidence>
<sequence length="68" mass="8232">KEAICIQYGIKDRKKIEGKLNMVAQDMLRRKEIQRQELRKGIKERFSKEYYTLTQKIFKGIEEIKDLI</sequence>
<protein>
    <submittedName>
        <fullName evidence="1">Uncharacterized protein</fullName>
    </submittedName>
</protein>
<accession>A0A162IKG1</accession>
<gene>
    <name evidence="1" type="ORF">A2J07_11415</name>
</gene>
<dbReference type="Proteomes" id="UP000075816">
    <property type="component" value="Unassembled WGS sequence"/>
</dbReference>
<proteinExistence type="predicted"/>
<dbReference type="AlphaFoldDB" id="A0A162IKG1"/>
<evidence type="ECO:0000313" key="2">
    <source>
        <dbReference type="Proteomes" id="UP000075816"/>
    </source>
</evidence>
<dbReference type="EMBL" id="LVEA01000083">
    <property type="protein sequence ID" value="KYL01702.1"/>
    <property type="molecule type" value="Genomic_DNA"/>
</dbReference>
<organism evidence="1 2">
    <name type="scientific">Fusobacterium necrophorum subsp. funduliforme</name>
    <dbReference type="NCBI Taxonomy" id="143387"/>
    <lineage>
        <taxon>Bacteria</taxon>
        <taxon>Fusobacteriati</taxon>
        <taxon>Fusobacteriota</taxon>
        <taxon>Fusobacteriia</taxon>
        <taxon>Fusobacteriales</taxon>
        <taxon>Fusobacteriaceae</taxon>
        <taxon>Fusobacterium</taxon>
    </lineage>
</organism>
<reference evidence="1 2" key="1">
    <citation type="submission" date="2016-03" db="EMBL/GenBank/DDBJ databases">
        <title>Comparative genomics of human isolates of Fusobacterium necrophorum.</title>
        <authorList>
            <person name="Jensen A."/>
            <person name="Bank S."/>
            <person name="Andersen P.S."/>
            <person name="Kristensen L.H."/>
            <person name="Prag J."/>
        </authorList>
    </citation>
    <scope>NUCLEOTIDE SEQUENCE [LARGE SCALE GENOMIC DNA]</scope>
    <source>
        <strain evidence="1 2">LS_1264</strain>
    </source>
</reference>
<dbReference type="RefSeq" id="WP_062681087.1">
    <property type="nucleotide sequence ID" value="NZ_LVEA01000083.1"/>
</dbReference>
<feature type="non-terminal residue" evidence="1">
    <location>
        <position position="1"/>
    </location>
</feature>
<name>A0A162IKG1_9FUSO</name>